<evidence type="ECO:0000313" key="3">
    <source>
        <dbReference type="Proteomes" id="UP000190896"/>
    </source>
</evidence>
<keyword evidence="3" id="KW-1185">Reference proteome</keyword>
<dbReference type="PANTHER" id="PTHR30087:SF0">
    <property type="entry name" value="INNER MEMBRANE PROTEIN"/>
    <property type="match status" value="1"/>
</dbReference>
<dbReference type="EMBL" id="MPRJ01000028">
    <property type="protein sequence ID" value="OOZ36715.1"/>
    <property type="molecule type" value="Genomic_DNA"/>
</dbReference>
<accession>A0A1T2KV44</accession>
<dbReference type="InterPro" id="IPR013560">
    <property type="entry name" value="DUF1722"/>
</dbReference>
<feature type="domain" description="DUF1722" evidence="1">
    <location>
        <begin position="197"/>
        <end position="313"/>
    </location>
</feature>
<reference evidence="2 3" key="1">
    <citation type="submission" date="2016-11" db="EMBL/GenBank/DDBJ databases">
        <title>Mixed transmission modes and dynamic genome evolution in an obligate animal-bacterial symbiosis.</title>
        <authorList>
            <person name="Russell S.L."/>
            <person name="Corbett-Detig R.B."/>
            <person name="Cavanaugh C.M."/>
        </authorList>
    </citation>
    <scope>NUCLEOTIDE SEQUENCE [LARGE SCALE GENOMIC DNA]</scope>
    <source>
        <strain evidence="2">Se-Cadez</strain>
    </source>
</reference>
<dbReference type="PANTHER" id="PTHR30087">
    <property type="entry name" value="INNER MEMBRANE PROTEIN"/>
    <property type="match status" value="1"/>
</dbReference>
<dbReference type="InterPro" id="IPR017087">
    <property type="entry name" value="UCP037004"/>
</dbReference>
<proteinExistence type="predicted"/>
<dbReference type="InterPro" id="IPR007553">
    <property type="entry name" value="2-thiour_desulf"/>
</dbReference>
<dbReference type="OrthoDB" id="495783at2"/>
<dbReference type="PIRSF" id="PIRSF037004">
    <property type="entry name" value="UCP037004"/>
    <property type="match status" value="1"/>
</dbReference>
<organism evidence="2 3">
    <name type="scientific">Solemya velesiana gill symbiont</name>
    <dbReference type="NCBI Taxonomy" id="1918948"/>
    <lineage>
        <taxon>Bacteria</taxon>
        <taxon>Pseudomonadati</taxon>
        <taxon>Pseudomonadota</taxon>
        <taxon>Gammaproteobacteria</taxon>
        <taxon>sulfur-oxidizing symbionts</taxon>
    </lineage>
</organism>
<comment type="caution">
    <text evidence="2">The sequence shown here is derived from an EMBL/GenBank/DDBJ whole genome shotgun (WGS) entry which is preliminary data.</text>
</comment>
<evidence type="ECO:0000259" key="1">
    <source>
        <dbReference type="Pfam" id="PF08349"/>
    </source>
</evidence>
<dbReference type="AlphaFoldDB" id="A0A1T2KV44"/>
<dbReference type="RefSeq" id="WP_078486670.1">
    <property type="nucleotide sequence ID" value="NZ_MPRJ01000028.1"/>
</dbReference>
<protein>
    <recommendedName>
        <fullName evidence="1">DUF1722 domain-containing protein</fullName>
    </recommendedName>
</protein>
<dbReference type="Proteomes" id="UP000190896">
    <property type="component" value="Unassembled WGS sequence"/>
</dbReference>
<dbReference type="Pfam" id="PF08349">
    <property type="entry name" value="DUF1722"/>
    <property type="match status" value="1"/>
</dbReference>
<gene>
    <name evidence="2" type="ORF">BOW51_05775</name>
</gene>
<sequence>MPDRNQHVKPLVGVSACLLGEKVRYDGGHKRDGFISGPLAEEMRYVTVCPETAIGLGVPRPTIRLVGPFSRPRALGVKDPTIDVTKRLELFSEKQVGSYGELNGFILKKDSPSCGMTRVKVYPGEIGGSAERKGSGIFARILMAHYPNLPVEEEGRLNDPVLRENFINRVYVHQRWQQLMQSGLSAAGLIDFHSRHKYLLMTHSQAAYKRLGKLLSDLSGSRPEEIAGEYINEVMTTLKHRVSRKRHVNVLQHIMGYLKRSIEADDKAELADCIERYRREEIPLVVPITLLRHYFRRHPDPYMTQQIYLQPHPENLGLRNAL</sequence>
<evidence type="ECO:0000313" key="2">
    <source>
        <dbReference type="EMBL" id="OOZ36715.1"/>
    </source>
</evidence>
<dbReference type="Pfam" id="PF04463">
    <property type="entry name" value="2-thiour_desulf"/>
    <property type="match status" value="1"/>
</dbReference>
<name>A0A1T2KV44_9GAMM</name>